<dbReference type="AlphaFoldDB" id="A0A6S6R1F4"/>
<dbReference type="Proteomes" id="UP000515561">
    <property type="component" value="Chromosome"/>
</dbReference>
<dbReference type="InterPro" id="IPR036390">
    <property type="entry name" value="WH_DNA-bd_sf"/>
</dbReference>
<dbReference type="Pfam" id="PF03466">
    <property type="entry name" value="LysR_substrate"/>
    <property type="match status" value="1"/>
</dbReference>
<keyword evidence="2" id="KW-0805">Transcription regulation</keyword>
<dbReference type="SUPFAM" id="SSF46785">
    <property type="entry name" value="Winged helix' DNA-binding domain"/>
    <property type="match status" value="1"/>
</dbReference>
<comment type="similarity">
    <text evidence="1">Belongs to the LysR transcriptional regulatory family.</text>
</comment>
<dbReference type="InterPro" id="IPR005119">
    <property type="entry name" value="LysR_subst-bd"/>
</dbReference>
<dbReference type="GO" id="GO:0000976">
    <property type="term" value="F:transcription cis-regulatory region binding"/>
    <property type="evidence" value="ECO:0007669"/>
    <property type="project" value="TreeGrafter"/>
</dbReference>
<reference evidence="5 6" key="1">
    <citation type="journal article" date="2016" name="Int. J. Syst. Evol. Microbiol.">
        <title>Descriptions of Anaerotaenia torta gen. nov., sp. nov. and Anaerocolumna cellulosilytica gen. nov., sp. nov. isolated from a methanogenic reactor of cattle waste.</title>
        <authorList>
            <person name="Uek A."/>
            <person name="Ohtaki Y."/>
            <person name="Kaku N."/>
            <person name="Ueki K."/>
        </authorList>
    </citation>
    <scope>NUCLEOTIDE SEQUENCE [LARGE SCALE GENOMIC DNA]</scope>
    <source>
        <strain evidence="5 6">SN021</strain>
    </source>
</reference>
<evidence type="ECO:0000256" key="2">
    <source>
        <dbReference type="ARBA" id="ARBA00023015"/>
    </source>
</evidence>
<evidence type="ECO:0000313" key="5">
    <source>
        <dbReference type="EMBL" id="BCJ93897.1"/>
    </source>
</evidence>
<evidence type="ECO:0000256" key="1">
    <source>
        <dbReference type="ARBA" id="ARBA00009437"/>
    </source>
</evidence>
<organism evidence="5 6">
    <name type="scientific">Anaerocolumna cellulosilytica</name>
    <dbReference type="NCBI Taxonomy" id="433286"/>
    <lineage>
        <taxon>Bacteria</taxon>
        <taxon>Bacillati</taxon>
        <taxon>Bacillota</taxon>
        <taxon>Clostridia</taxon>
        <taxon>Lachnospirales</taxon>
        <taxon>Lachnospiraceae</taxon>
        <taxon>Anaerocolumna</taxon>
    </lineage>
</organism>
<dbReference type="PROSITE" id="PS50931">
    <property type="entry name" value="HTH_LYSR"/>
    <property type="match status" value="1"/>
</dbReference>
<dbReference type="EMBL" id="AP023367">
    <property type="protein sequence ID" value="BCJ93897.1"/>
    <property type="molecule type" value="Genomic_DNA"/>
</dbReference>
<dbReference type="PANTHER" id="PTHR30126:SF40">
    <property type="entry name" value="HTH-TYPE TRANSCRIPTIONAL REGULATOR GLTR"/>
    <property type="match status" value="1"/>
</dbReference>
<dbReference type="InterPro" id="IPR000847">
    <property type="entry name" value="LysR_HTH_N"/>
</dbReference>
<keyword evidence="4" id="KW-0804">Transcription</keyword>
<evidence type="ECO:0000313" key="6">
    <source>
        <dbReference type="Proteomes" id="UP000515561"/>
    </source>
</evidence>
<dbReference type="InterPro" id="IPR036388">
    <property type="entry name" value="WH-like_DNA-bd_sf"/>
</dbReference>
<sequence length="279" mass="31861">MNLEWLQSYIVIVEEKSITKAAERLNISQPALSKQLKGLESEYNILLLNRTTKGIEVTKAGFHLYNQAKSLIQQSNLIKLELQEMNESHKMTIGCLPSIATSYLPNFNLKNHCVFIQNYSKALIHSLENNQVNISLIDNYFYDGSLVKKDLFSEKYVALIPKKYNLGQLNELSWKIIEEYPLILHSSPCDTYSKIKSHAYNNTINLNITKYVPFGDFLYGYVLSGEGMTIVPQLISQNLRHLDIDLIPVEDLELTISAVAKTNKILNSFLDLIQDEVIK</sequence>
<dbReference type="GO" id="GO:0003700">
    <property type="term" value="F:DNA-binding transcription factor activity"/>
    <property type="evidence" value="ECO:0007669"/>
    <property type="project" value="InterPro"/>
</dbReference>
<dbReference type="Gene3D" id="3.40.190.290">
    <property type="match status" value="1"/>
</dbReference>
<dbReference type="CDD" id="cd05466">
    <property type="entry name" value="PBP2_LTTR_substrate"/>
    <property type="match status" value="1"/>
</dbReference>
<keyword evidence="3" id="KW-0238">DNA-binding</keyword>
<dbReference type="KEGG" id="acel:acsn021_14660"/>
<dbReference type="SUPFAM" id="SSF53850">
    <property type="entry name" value="Periplasmic binding protein-like II"/>
    <property type="match status" value="1"/>
</dbReference>
<accession>A0A6S6R1F4</accession>
<dbReference type="Gene3D" id="1.10.10.10">
    <property type="entry name" value="Winged helix-like DNA-binding domain superfamily/Winged helix DNA-binding domain"/>
    <property type="match status" value="1"/>
</dbReference>
<proteinExistence type="inferred from homology"/>
<name>A0A6S6R1F4_9FIRM</name>
<evidence type="ECO:0000256" key="4">
    <source>
        <dbReference type="ARBA" id="ARBA00023163"/>
    </source>
</evidence>
<dbReference type="FunFam" id="1.10.10.10:FF:000001">
    <property type="entry name" value="LysR family transcriptional regulator"/>
    <property type="match status" value="1"/>
</dbReference>
<dbReference type="Pfam" id="PF00126">
    <property type="entry name" value="HTH_1"/>
    <property type="match status" value="1"/>
</dbReference>
<dbReference type="PANTHER" id="PTHR30126">
    <property type="entry name" value="HTH-TYPE TRANSCRIPTIONAL REGULATOR"/>
    <property type="match status" value="1"/>
</dbReference>
<protein>
    <submittedName>
        <fullName evidence="5">LysR family transcriptional regulator</fullName>
    </submittedName>
</protein>
<gene>
    <name evidence="5" type="ORF">acsn021_14660</name>
</gene>
<dbReference type="RefSeq" id="WP_184092562.1">
    <property type="nucleotide sequence ID" value="NZ_AP023367.1"/>
</dbReference>
<keyword evidence="6" id="KW-1185">Reference proteome</keyword>
<evidence type="ECO:0000256" key="3">
    <source>
        <dbReference type="ARBA" id="ARBA00023125"/>
    </source>
</evidence>
<dbReference type="PRINTS" id="PR00039">
    <property type="entry name" value="HTHLYSR"/>
</dbReference>